<reference evidence="6" key="1">
    <citation type="submission" date="2015-09" db="EMBL/GenBank/DDBJ databases">
        <authorList>
            <person name="Daims H."/>
        </authorList>
    </citation>
    <scope>NUCLEOTIDE SEQUENCE [LARGE SCALE GENOMIC DNA]</scope>
</reference>
<dbReference type="STRING" id="1715989.NITINOP_1826"/>
<accession>A0A0S4KQS6</accession>
<feature type="repeat" description="NHL" evidence="2">
    <location>
        <begin position="316"/>
        <end position="352"/>
    </location>
</feature>
<dbReference type="InterPro" id="IPR050952">
    <property type="entry name" value="TRIM-NHL_E3_ligases"/>
</dbReference>
<feature type="domain" description="Fibronectin type-III" evidence="4">
    <location>
        <begin position="46"/>
        <end position="159"/>
    </location>
</feature>
<feature type="repeat" description="NHL" evidence="2">
    <location>
        <begin position="356"/>
        <end position="399"/>
    </location>
</feature>
<dbReference type="InterPro" id="IPR003961">
    <property type="entry name" value="FN3_dom"/>
</dbReference>
<organism evidence="5 6">
    <name type="scientific">Candidatus Nitrospira inopinata</name>
    <dbReference type="NCBI Taxonomy" id="1715989"/>
    <lineage>
        <taxon>Bacteria</taxon>
        <taxon>Pseudomonadati</taxon>
        <taxon>Nitrospirota</taxon>
        <taxon>Nitrospiria</taxon>
        <taxon>Nitrospirales</taxon>
        <taxon>Nitrospiraceae</taxon>
        <taxon>Nitrospira</taxon>
    </lineage>
</organism>
<feature type="repeat" description="NHL" evidence="2">
    <location>
        <begin position="929"/>
        <end position="968"/>
    </location>
</feature>
<evidence type="ECO:0000256" key="1">
    <source>
        <dbReference type="ARBA" id="ARBA00022737"/>
    </source>
</evidence>
<dbReference type="KEGG" id="nio:NITINOP_1826"/>
<feature type="repeat" description="NHL" evidence="2">
    <location>
        <begin position="403"/>
        <end position="446"/>
    </location>
</feature>
<feature type="repeat" description="NHL" evidence="2">
    <location>
        <begin position="724"/>
        <end position="763"/>
    </location>
</feature>
<dbReference type="Gene3D" id="2.40.10.500">
    <property type="match status" value="1"/>
</dbReference>
<dbReference type="PROSITE" id="PS50853">
    <property type="entry name" value="FN3"/>
    <property type="match status" value="2"/>
</dbReference>
<dbReference type="PANTHER" id="PTHR24104">
    <property type="entry name" value="E3 UBIQUITIN-PROTEIN LIGASE NHLRC1-RELATED"/>
    <property type="match status" value="1"/>
</dbReference>
<evidence type="ECO:0000313" key="5">
    <source>
        <dbReference type="EMBL" id="CUQ66801.1"/>
    </source>
</evidence>
<keyword evidence="6" id="KW-1185">Reference proteome</keyword>
<feature type="repeat" description="NHL" evidence="2">
    <location>
        <begin position="886"/>
        <end position="921"/>
    </location>
</feature>
<feature type="repeat" description="NHL" evidence="2">
    <location>
        <begin position="214"/>
        <end position="253"/>
    </location>
</feature>
<name>A0A0S4KQS6_9BACT</name>
<keyword evidence="1" id="KW-0677">Repeat</keyword>
<dbReference type="PROSITE" id="PS51125">
    <property type="entry name" value="NHL"/>
    <property type="match status" value="12"/>
</dbReference>
<proteinExistence type="predicted"/>
<dbReference type="PANTHER" id="PTHR24104:SF25">
    <property type="entry name" value="PROTEIN LIN-41"/>
    <property type="match status" value="1"/>
</dbReference>
<dbReference type="SUPFAM" id="SSF101898">
    <property type="entry name" value="NHL repeat"/>
    <property type="match status" value="2"/>
</dbReference>
<feature type="repeat" description="NHL" evidence="2">
    <location>
        <begin position="162"/>
        <end position="205"/>
    </location>
</feature>
<dbReference type="EMBL" id="LN885086">
    <property type="protein sequence ID" value="CUQ66801.1"/>
    <property type="molecule type" value="Genomic_DNA"/>
</dbReference>
<feature type="repeat" description="NHL" evidence="2">
    <location>
        <begin position="268"/>
        <end position="305"/>
    </location>
</feature>
<feature type="region of interest" description="Disordered" evidence="3">
    <location>
        <begin position="36"/>
        <end position="56"/>
    </location>
</feature>
<evidence type="ECO:0000259" key="4">
    <source>
        <dbReference type="PROSITE" id="PS50853"/>
    </source>
</evidence>
<feature type="repeat" description="NHL" evidence="2">
    <location>
        <begin position="691"/>
        <end position="716"/>
    </location>
</feature>
<dbReference type="OrthoDB" id="9757737at2"/>
<dbReference type="InterPro" id="IPR011042">
    <property type="entry name" value="6-blade_b-propeller_TolB-like"/>
</dbReference>
<dbReference type="InterPro" id="IPR013783">
    <property type="entry name" value="Ig-like_fold"/>
</dbReference>
<dbReference type="InterPro" id="IPR001258">
    <property type="entry name" value="NHL_repeat"/>
</dbReference>
<dbReference type="Gene3D" id="2.120.10.30">
    <property type="entry name" value="TolB, C-terminal domain"/>
    <property type="match status" value="6"/>
</dbReference>
<dbReference type="SMART" id="SM00060">
    <property type="entry name" value="FN3"/>
    <property type="match status" value="2"/>
</dbReference>
<dbReference type="GO" id="GO:0008270">
    <property type="term" value="F:zinc ion binding"/>
    <property type="evidence" value="ECO:0007669"/>
    <property type="project" value="UniProtKB-KW"/>
</dbReference>
<feature type="repeat" description="NHL" evidence="2">
    <location>
        <begin position="820"/>
        <end position="860"/>
    </location>
</feature>
<evidence type="ECO:0000256" key="2">
    <source>
        <dbReference type="PROSITE-ProRule" id="PRU00504"/>
    </source>
</evidence>
<protein>
    <submittedName>
        <fullName evidence="5">Putative NHL repeat protein</fullName>
    </submittedName>
</protein>
<dbReference type="Gene3D" id="2.60.40.10">
    <property type="entry name" value="Immunoglobulins"/>
    <property type="match status" value="2"/>
</dbReference>
<dbReference type="SUPFAM" id="SSF49265">
    <property type="entry name" value="Fibronectin type III"/>
    <property type="match status" value="2"/>
</dbReference>
<gene>
    <name evidence="5" type="ORF">NITINOP_1826</name>
</gene>
<feature type="repeat" description="NHL" evidence="2">
    <location>
        <begin position="768"/>
        <end position="812"/>
    </location>
</feature>
<dbReference type="Pfam" id="PF01436">
    <property type="entry name" value="NHL"/>
    <property type="match status" value="11"/>
</dbReference>
<evidence type="ECO:0000313" key="6">
    <source>
        <dbReference type="Proteomes" id="UP000066284"/>
    </source>
</evidence>
<dbReference type="Proteomes" id="UP000066284">
    <property type="component" value="Chromosome 1"/>
</dbReference>
<evidence type="ECO:0000256" key="3">
    <source>
        <dbReference type="SAM" id="MobiDB-lite"/>
    </source>
</evidence>
<dbReference type="CDD" id="cd00063">
    <property type="entry name" value="FN3"/>
    <property type="match status" value="1"/>
</dbReference>
<feature type="domain" description="Fibronectin type-III" evidence="4">
    <location>
        <begin position="465"/>
        <end position="557"/>
    </location>
</feature>
<dbReference type="InterPro" id="IPR036116">
    <property type="entry name" value="FN3_sf"/>
</dbReference>
<sequence>MAVAKSWLWDELFGLGRRGLMRGLMIDGIHSEWGGGEPVAEEEAPPPAPVNVKAKPGNGRVTITWDPVLDAMYYNLYFQTTKGVQIKFSELTRPIASEEDFKTVIGVKKEKAACLEGVTSPFVHDDLANGTCYHYVVTVVTPKGESPESQEVMAVPSPYLLAMVIGKEGSEDGEFNSPTGIALDKDGNIYVADTDNHSIQKFDKTGRFLARWGGEPSSQEGEFYYPRGLAVGPEGVLYVADSGNNRVQKFDLEGNVQKAWGKFGFAWRGAEMGKFDVPWGVTTDSDGNVYVSDTSNARIQKFQPDGQPLLKWGRDGSFDGAFFFPRGVAVDFVGNIYVADEGNHRVQKFDARGSFLTKWGREGSGPGQFKAPWGIACDALGNVYVVDSGNHRIQKFDGNGTFLCVFGNRGRAEGQLNFPYGVAVDKEGAVYVVDSGNNRVLKFVPTEEELNRGKEEPAQVVRDDAPPPRSVAAKAGDTEVFVSWLEVPGAVSYNLYFGTAPHLTTQSATKIEGVTNPYTHGGLTNDVPYFYAVTALFEDGRESSLSEEVTATPVLIDITAPQNPYAVINHGAFMTNSPEVMVTISANDIDTGVGAYFISESPLTPMAGTPGWVEVEPALKFGATIPFILSPGDGQKTIYVWFKDVGNNISTPASATILLNTSGYVCVAKWGKPGRGASLLHGGEFMAPMYGLCVDQQGCLFVVDNGNNRIQKFDNAGNFIILWGNFGSANANFHNPTGIACDGNGDVWVVDTNNHRVQKFDGKLGGYLMKFGSRGNGEGQFNAPWGIAIDRVRGFVYVVDSANFRVQKFDMSGEFIMAWGSFGSGDGQFYFPRGIAVDQSDGSVYVVDMGNHRIQKFDTGTNVLPQLLTKWGGSPEAGHASSALAREAGQLRSPWGIAVDHAGDVYVTDTGNHRVEKFDREGNFITQWGGFGNGGGQFNFPYGIAVDAKGSVYVVDSGNTRVQQFMPAEEGSERLQEEAETIGEMVQRPEGREP</sequence>
<dbReference type="CDD" id="cd14955">
    <property type="entry name" value="NHL_like_4"/>
    <property type="match status" value="2"/>
</dbReference>
<dbReference type="AlphaFoldDB" id="A0A0S4KQS6"/>
<feature type="region of interest" description="Disordered" evidence="3">
    <location>
        <begin position="968"/>
        <end position="994"/>
    </location>
</feature>